<dbReference type="PANTHER" id="PTHR46910">
    <property type="entry name" value="TRANSCRIPTION FACTOR PDR1"/>
    <property type="match status" value="1"/>
</dbReference>
<dbReference type="SUPFAM" id="SSF57701">
    <property type="entry name" value="Zn2/Cys6 DNA-binding domain"/>
    <property type="match status" value="1"/>
</dbReference>
<dbReference type="InterPro" id="IPR001138">
    <property type="entry name" value="Zn2Cys6_DnaBD"/>
</dbReference>
<evidence type="ECO:0000313" key="8">
    <source>
        <dbReference type="Proteomes" id="UP000054248"/>
    </source>
</evidence>
<dbReference type="InterPro" id="IPR036864">
    <property type="entry name" value="Zn2-C6_fun-type_DNA-bd_sf"/>
</dbReference>
<reference evidence="7 8" key="1">
    <citation type="submission" date="2014-04" db="EMBL/GenBank/DDBJ databases">
        <authorList>
            <consortium name="DOE Joint Genome Institute"/>
            <person name="Kuo A."/>
            <person name="Girlanda M."/>
            <person name="Perotto S."/>
            <person name="Kohler A."/>
            <person name="Nagy L.G."/>
            <person name="Floudas D."/>
            <person name="Copeland A."/>
            <person name="Barry K.W."/>
            <person name="Cichocki N."/>
            <person name="Veneault-Fourrey C."/>
            <person name="LaButti K."/>
            <person name="Lindquist E.A."/>
            <person name="Lipzen A."/>
            <person name="Lundell T."/>
            <person name="Morin E."/>
            <person name="Murat C."/>
            <person name="Sun H."/>
            <person name="Tunlid A."/>
            <person name="Henrissat B."/>
            <person name="Grigoriev I.V."/>
            <person name="Hibbett D.S."/>
            <person name="Martin F."/>
            <person name="Nordberg H.P."/>
            <person name="Cantor M.N."/>
            <person name="Hua S.X."/>
        </authorList>
    </citation>
    <scope>NUCLEOTIDE SEQUENCE [LARGE SCALE GENOMIC DNA]</scope>
    <source>
        <strain evidence="7 8">MUT 4182</strain>
    </source>
</reference>
<feature type="region of interest" description="Disordered" evidence="5">
    <location>
        <begin position="1"/>
        <end position="76"/>
    </location>
</feature>
<evidence type="ECO:0000256" key="5">
    <source>
        <dbReference type="SAM" id="MobiDB-lite"/>
    </source>
</evidence>
<dbReference type="GO" id="GO:0000981">
    <property type="term" value="F:DNA-binding transcription factor activity, RNA polymerase II-specific"/>
    <property type="evidence" value="ECO:0007669"/>
    <property type="project" value="InterPro"/>
</dbReference>
<dbReference type="Gene3D" id="4.10.240.10">
    <property type="entry name" value="Zn(2)-C6 fungal-type DNA-binding domain"/>
    <property type="match status" value="1"/>
</dbReference>
<reference evidence="8" key="2">
    <citation type="submission" date="2015-01" db="EMBL/GenBank/DDBJ databases">
        <title>Evolutionary Origins and Diversification of the Mycorrhizal Mutualists.</title>
        <authorList>
            <consortium name="DOE Joint Genome Institute"/>
            <consortium name="Mycorrhizal Genomics Consortium"/>
            <person name="Kohler A."/>
            <person name="Kuo A."/>
            <person name="Nagy L.G."/>
            <person name="Floudas D."/>
            <person name="Copeland A."/>
            <person name="Barry K.W."/>
            <person name="Cichocki N."/>
            <person name="Veneault-Fourrey C."/>
            <person name="LaButti K."/>
            <person name="Lindquist E.A."/>
            <person name="Lipzen A."/>
            <person name="Lundell T."/>
            <person name="Morin E."/>
            <person name="Murat C."/>
            <person name="Riley R."/>
            <person name="Ohm R."/>
            <person name="Sun H."/>
            <person name="Tunlid A."/>
            <person name="Henrissat B."/>
            <person name="Grigoriev I.V."/>
            <person name="Hibbett D.S."/>
            <person name="Martin F."/>
        </authorList>
    </citation>
    <scope>NUCLEOTIDE SEQUENCE [LARGE SCALE GENOMIC DNA]</scope>
    <source>
        <strain evidence="8">MUT 4182</strain>
    </source>
</reference>
<dbReference type="GO" id="GO:0005634">
    <property type="term" value="C:nucleus"/>
    <property type="evidence" value="ECO:0007669"/>
    <property type="project" value="UniProtKB-SubCell"/>
</dbReference>
<dbReference type="PROSITE" id="PS00463">
    <property type="entry name" value="ZN2_CY6_FUNGAL_1"/>
    <property type="match status" value="1"/>
</dbReference>
<evidence type="ECO:0000256" key="1">
    <source>
        <dbReference type="ARBA" id="ARBA00004123"/>
    </source>
</evidence>
<dbReference type="GO" id="GO:0008270">
    <property type="term" value="F:zinc ion binding"/>
    <property type="evidence" value="ECO:0007669"/>
    <property type="project" value="InterPro"/>
</dbReference>
<protein>
    <recommendedName>
        <fullName evidence="6">Zn(2)-C6 fungal-type domain-containing protein</fullName>
    </recommendedName>
</protein>
<evidence type="ECO:0000256" key="2">
    <source>
        <dbReference type="ARBA" id="ARBA00022723"/>
    </source>
</evidence>
<dbReference type="PROSITE" id="PS50048">
    <property type="entry name" value="ZN2_CY6_FUNGAL_2"/>
    <property type="match status" value="1"/>
</dbReference>
<dbReference type="HOGENOM" id="CLU_918869_0_0_1"/>
<evidence type="ECO:0000313" key="7">
    <source>
        <dbReference type="EMBL" id="KIO30506.1"/>
    </source>
</evidence>
<dbReference type="SMART" id="SM00066">
    <property type="entry name" value="GAL4"/>
    <property type="match status" value="1"/>
</dbReference>
<keyword evidence="2" id="KW-0479">Metal-binding</keyword>
<feature type="region of interest" description="Disordered" evidence="5">
    <location>
        <begin position="152"/>
        <end position="185"/>
    </location>
</feature>
<keyword evidence="3" id="KW-0238">DNA-binding</keyword>
<feature type="domain" description="Zn(2)-C6 fungal-type" evidence="6">
    <location>
        <begin position="114"/>
        <end position="143"/>
    </location>
</feature>
<dbReference type="CDD" id="cd00067">
    <property type="entry name" value="GAL4"/>
    <property type="match status" value="1"/>
</dbReference>
<dbReference type="Proteomes" id="UP000054248">
    <property type="component" value="Unassembled WGS sequence"/>
</dbReference>
<keyword evidence="4" id="KW-0539">Nucleus</keyword>
<evidence type="ECO:0000259" key="6">
    <source>
        <dbReference type="PROSITE" id="PS50048"/>
    </source>
</evidence>
<organism evidence="7 8">
    <name type="scientific">Tulasnella calospora MUT 4182</name>
    <dbReference type="NCBI Taxonomy" id="1051891"/>
    <lineage>
        <taxon>Eukaryota</taxon>
        <taxon>Fungi</taxon>
        <taxon>Dikarya</taxon>
        <taxon>Basidiomycota</taxon>
        <taxon>Agaricomycotina</taxon>
        <taxon>Agaricomycetes</taxon>
        <taxon>Cantharellales</taxon>
        <taxon>Tulasnellaceae</taxon>
        <taxon>Tulasnella</taxon>
    </lineage>
</organism>
<dbReference type="AlphaFoldDB" id="A0A0C3QQ25"/>
<dbReference type="STRING" id="1051891.A0A0C3QQ25"/>
<dbReference type="InterPro" id="IPR050987">
    <property type="entry name" value="AtrR-like"/>
</dbReference>
<dbReference type="PANTHER" id="PTHR46910:SF3">
    <property type="entry name" value="HALOTOLERANCE PROTEIN 9-RELATED"/>
    <property type="match status" value="1"/>
</dbReference>
<feature type="compositionally biased region" description="Polar residues" evidence="5">
    <location>
        <begin position="1"/>
        <end position="14"/>
    </location>
</feature>
<dbReference type="GO" id="GO:0003677">
    <property type="term" value="F:DNA binding"/>
    <property type="evidence" value="ECO:0007669"/>
    <property type="project" value="UniProtKB-KW"/>
</dbReference>
<evidence type="ECO:0000256" key="3">
    <source>
        <dbReference type="ARBA" id="ARBA00023125"/>
    </source>
</evidence>
<sequence>MDLALPTTTSSNPLVPTESLGPNSTSSNEEPPSSFPRAPQTATTEDVEPAPPSPDPSNKKKRPKARDNGGSLPEDPADQLAIAHANLAAAPIVGVVGYGPGTGGGSGIRRHTPSCDFCKRRKERCVGGPPCQTCANRGLECTFDMVNKSHFDRKRAKKPSTNDLGAPIVPLVPPKPAKPAEKAPRTFAKRDNVSEVACMFCRGWFSELGFGNALTELNRTAKEMLSRKAYMLELPSAGSRMCVLRSAQGKKGWKKEKRWHGLQQSGGWWRRGHFDFRRSPERNWQQPYWDDATPGDAHADALP</sequence>
<keyword evidence="8" id="KW-1185">Reference proteome</keyword>
<feature type="compositionally biased region" description="Low complexity" evidence="5">
    <location>
        <begin position="22"/>
        <end position="36"/>
    </location>
</feature>
<gene>
    <name evidence="7" type="ORF">M407DRAFT_20397</name>
</gene>
<name>A0A0C3QQ25_9AGAM</name>
<accession>A0A0C3QQ25</accession>
<comment type="subcellular location">
    <subcellularLocation>
        <location evidence="1">Nucleus</location>
    </subcellularLocation>
</comment>
<evidence type="ECO:0000256" key="4">
    <source>
        <dbReference type="ARBA" id="ARBA00023242"/>
    </source>
</evidence>
<dbReference type="EMBL" id="KN822971">
    <property type="protein sequence ID" value="KIO30506.1"/>
    <property type="molecule type" value="Genomic_DNA"/>
</dbReference>
<proteinExistence type="predicted"/>
<dbReference type="OrthoDB" id="3247543at2759"/>
<dbReference type="Pfam" id="PF00172">
    <property type="entry name" value="Zn_clus"/>
    <property type="match status" value="1"/>
</dbReference>